<keyword evidence="2" id="KW-1185">Reference proteome</keyword>
<sequence length="28" mass="3108">MKLLPFFVLMCSLETSTSRALPISFSST</sequence>
<evidence type="ECO:0000313" key="2">
    <source>
        <dbReference type="Proteomes" id="UP001154282"/>
    </source>
</evidence>
<proteinExistence type="predicted"/>
<reference evidence="1" key="1">
    <citation type="submission" date="2022-08" db="EMBL/GenBank/DDBJ databases">
        <authorList>
            <person name="Gutierrez-Valencia J."/>
        </authorList>
    </citation>
    <scope>NUCLEOTIDE SEQUENCE</scope>
</reference>
<name>A0AAV0I5B0_9ROSI</name>
<comment type="caution">
    <text evidence="1">The sequence shown here is derived from an EMBL/GenBank/DDBJ whole genome shotgun (WGS) entry which is preliminary data.</text>
</comment>
<accession>A0AAV0I5B0</accession>
<organism evidence="1 2">
    <name type="scientific">Linum tenue</name>
    <dbReference type="NCBI Taxonomy" id="586396"/>
    <lineage>
        <taxon>Eukaryota</taxon>
        <taxon>Viridiplantae</taxon>
        <taxon>Streptophyta</taxon>
        <taxon>Embryophyta</taxon>
        <taxon>Tracheophyta</taxon>
        <taxon>Spermatophyta</taxon>
        <taxon>Magnoliopsida</taxon>
        <taxon>eudicotyledons</taxon>
        <taxon>Gunneridae</taxon>
        <taxon>Pentapetalae</taxon>
        <taxon>rosids</taxon>
        <taxon>fabids</taxon>
        <taxon>Malpighiales</taxon>
        <taxon>Linaceae</taxon>
        <taxon>Linum</taxon>
    </lineage>
</organism>
<protein>
    <submittedName>
        <fullName evidence="1">Uncharacterized protein</fullName>
    </submittedName>
</protein>
<evidence type="ECO:0000313" key="1">
    <source>
        <dbReference type="EMBL" id="CAI0392182.1"/>
    </source>
</evidence>
<gene>
    <name evidence="1" type="ORF">LITE_LOCUS7442</name>
</gene>
<dbReference type="Proteomes" id="UP001154282">
    <property type="component" value="Unassembled WGS sequence"/>
</dbReference>
<dbReference type="EMBL" id="CAMGYJ010000003">
    <property type="protein sequence ID" value="CAI0392182.1"/>
    <property type="molecule type" value="Genomic_DNA"/>
</dbReference>
<dbReference type="AlphaFoldDB" id="A0AAV0I5B0"/>